<evidence type="ECO:0000256" key="12">
    <source>
        <dbReference type="ARBA" id="ARBA00023277"/>
    </source>
</evidence>
<dbReference type="GO" id="GO:0005975">
    <property type="term" value="P:carbohydrate metabolic process"/>
    <property type="evidence" value="ECO:0007669"/>
    <property type="project" value="InterPro"/>
</dbReference>
<feature type="site" description="Contributes to substrate recognition" evidence="16">
    <location>
        <position position="98"/>
    </location>
</feature>
<feature type="active site" description="Proton donor" evidence="15">
    <location>
        <position position="7"/>
    </location>
</feature>
<comment type="similarity">
    <text evidence="13 14">Belongs to the gmhB family.</text>
</comment>
<keyword evidence="8 17" id="KW-0479">Metal-binding</keyword>
<evidence type="ECO:0000256" key="2">
    <source>
        <dbReference type="ARBA" id="ARBA00001946"/>
    </source>
</evidence>
<evidence type="ECO:0000256" key="15">
    <source>
        <dbReference type="PIRSR" id="PIRSR004682-1"/>
    </source>
</evidence>
<dbReference type="InterPro" id="IPR023214">
    <property type="entry name" value="HAD_sf"/>
</dbReference>
<comment type="cofactor">
    <cofactor evidence="3 17">
        <name>Zn(2+)</name>
        <dbReference type="ChEBI" id="CHEBI:29105"/>
    </cofactor>
</comment>
<feature type="binding site" evidence="17">
    <location>
        <position position="7"/>
    </location>
    <ligand>
        <name>Mg(2+)</name>
        <dbReference type="ChEBI" id="CHEBI:18420"/>
    </ligand>
</feature>
<comment type="pathway">
    <text evidence="5">Nucleotide-sugar biosynthesis; ADP-L-glycero-beta-D-manno-heptose biosynthesis; ADP-L-glycero-beta-D-manno-heptose from D-glycero-beta-D-manno-heptose 7-phosphate: step 2/4.</text>
</comment>
<sequence length="183" mass="19229">MVILDRDGVINQDSDAFIKSPEEWLPIPGSLEAIATLGNAGFTVAVATNQSGIARGLFDIDTLGAIHQQMMRRLADLGGHVDAIAFCPHGPGDGCRCRKPAPGLLLELGRRLGRPLAGVPVVGDSLRDLEAAVGVGASPILVRTGKGRRTEQTLPETLAGIPIADDLQAAVDLILRTYPDPAR</sequence>
<feature type="site" description="Stabilizes the phosphoryl group" evidence="16">
    <location>
        <position position="99"/>
    </location>
</feature>
<evidence type="ECO:0000256" key="8">
    <source>
        <dbReference type="ARBA" id="ARBA00022723"/>
    </source>
</evidence>
<feature type="binding site" evidence="17">
    <location>
        <position position="97"/>
    </location>
    <ligand>
        <name>Zn(2+)</name>
        <dbReference type="ChEBI" id="CHEBI:29105"/>
    </ligand>
</feature>
<dbReference type="Proteomes" id="UP000322981">
    <property type="component" value="Unassembled WGS sequence"/>
</dbReference>
<dbReference type="InterPro" id="IPR006543">
    <property type="entry name" value="Histidinol-phos"/>
</dbReference>
<dbReference type="RefSeq" id="WP_150090205.1">
    <property type="nucleotide sequence ID" value="NZ_JBFUOH010000013.1"/>
</dbReference>
<dbReference type="NCBIfam" id="TIGR01656">
    <property type="entry name" value="Histidinol-ppas"/>
    <property type="match status" value="1"/>
</dbReference>
<evidence type="ECO:0000256" key="1">
    <source>
        <dbReference type="ARBA" id="ARBA00001226"/>
    </source>
</evidence>
<evidence type="ECO:0000256" key="4">
    <source>
        <dbReference type="ARBA" id="ARBA00004496"/>
    </source>
</evidence>
<comment type="caution">
    <text evidence="18">The sequence shown here is derived from an EMBL/GenBank/DDBJ whole genome shotgun (WGS) entry which is preliminary data.</text>
</comment>
<dbReference type="PIRSF" id="PIRSF004682">
    <property type="entry name" value="GmhB"/>
    <property type="match status" value="1"/>
</dbReference>
<keyword evidence="7 14" id="KW-0963">Cytoplasm</keyword>
<dbReference type="InterPro" id="IPR006549">
    <property type="entry name" value="HAD-SF_hydro_IIIA"/>
</dbReference>
<keyword evidence="19" id="KW-1185">Reference proteome</keyword>
<proteinExistence type="inferred from homology"/>
<accession>A0A5M8FUK0</accession>
<comment type="cofactor">
    <cofactor evidence="2 17">
        <name>Mg(2+)</name>
        <dbReference type="ChEBI" id="CHEBI:18420"/>
    </cofactor>
</comment>
<comment type="catalytic activity">
    <reaction evidence="1">
        <text>D-glycero-beta-D-manno-heptose 1,7-bisphosphate + H2O = D-glycero-beta-D-manno-heptose 1-phosphate + phosphate</text>
        <dbReference type="Rhea" id="RHEA:28518"/>
        <dbReference type="ChEBI" id="CHEBI:15377"/>
        <dbReference type="ChEBI" id="CHEBI:43474"/>
        <dbReference type="ChEBI" id="CHEBI:60208"/>
        <dbReference type="ChEBI" id="CHEBI:61593"/>
        <dbReference type="EC" id="3.1.3.82"/>
    </reaction>
</comment>
<feature type="binding site" evidence="17">
    <location>
        <position position="5"/>
    </location>
    <ligand>
        <name>Mg(2+)</name>
        <dbReference type="ChEBI" id="CHEBI:18420"/>
    </ligand>
</feature>
<evidence type="ECO:0000256" key="11">
    <source>
        <dbReference type="ARBA" id="ARBA00022842"/>
    </source>
</evidence>
<keyword evidence="10 17" id="KW-0862">Zinc</keyword>
<evidence type="ECO:0000256" key="17">
    <source>
        <dbReference type="PIRSR" id="PIRSR004682-4"/>
    </source>
</evidence>
<evidence type="ECO:0000256" key="5">
    <source>
        <dbReference type="ARBA" id="ARBA00004708"/>
    </source>
</evidence>
<keyword evidence="12 14" id="KW-0119">Carbohydrate metabolism</keyword>
<feature type="binding site" evidence="17">
    <location>
        <position position="89"/>
    </location>
    <ligand>
        <name>Zn(2+)</name>
        <dbReference type="ChEBI" id="CHEBI:29105"/>
    </ligand>
</feature>
<evidence type="ECO:0000313" key="18">
    <source>
        <dbReference type="EMBL" id="KAA6187480.1"/>
    </source>
</evidence>
<evidence type="ECO:0000256" key="7">
    <source>
        <dbReference type="ARBA" id="ARBA00022490"/>
    </source>
</evidence>
<protein>
    <recommendedName>
        <fullName evidence="14">D,D-heptose 1,7-bisphosphate phosphatase</fullName>
        <ecNumber evidence="14">3.1.3.-</ecNumber>
    </recommendedName>
</protein>
<comment type="subcellular location">
    <subcellularLocation>
        <location evidence="4 14">Cytoplasm</location>
    </subcellularLocation>
</comment>
<dbReference type="GO" id="GO:0034200">
    <property type="term" value="F:D-glycero-beta-D-manno-heptose 1,7-bisphosphate 7-phosphatase activity"/>
    <property type="evidence" value="ECO:0007669"/>
    <property type="project" value="UniProtKB-EC"/>
</dbReference>
<dbReference type="GO" id="GO:0046872">
    <property type="term" value="F:metal ion binding"/>
    <property type="evidence" value="ECO:0007669"/>
    <property type="project" value="UniProtKB-KW"/>
</dbReference>
<name>A0A5M8FUK0_9GAMM</name>
<reference evidence="18 19" key="1">
    <citation type="submission" date="2019-09" db="EMBL/GenBank/DDBJ databases">
        <title>Whole-genome sequence of the purple sulfur bacterium Thiohalocapsa marina DSM 19078.</title>
        <authorList>
            <person name="Kyndt J.A."/>
            <person name="Meyer T.E."/>
        </authorList>
    </citation>
    <scope>NUCLEOTIDE SEQUENCE [LARGE SCALE GENOMIC DNA]</scope>
    <source>
        <strain evidence="18 19">DSM 19078</strain>
    </source>
</reference>
<keyword evidence="11 17" id="KW-0460">Magnesium</keyword>
<dbReference type="EC" id="3.1.3.-" evidence="14"/>
<dbReference type="SUPFAM" id="SSF56784">
    <property type="entry name" value="HAD-like"/>
    <property type="match status" value="1"/>
</dbReference>
<evidence type="ECO:0000256" key="13">
    <source>
        <dbReference type="ARBA" id="ARBA00061616"/>
    </source>
</evidence>
<evidence type="ECO:0000256" key="9">
    <source>
        <dbReference type="ARBA" id="ARBA00022801"/>
    </source>
</evidence>
<evidence type="ECO:0000256" key="6">
    <source>
        <dbReference type="ARBA" id="ARBA00011245"/>
    </source>
</evidence>
<dbReference type="FunFam" id="3.40.50.1000:FF:000168">
    <property type="entry name" value="D,D-heptose 1,7-bisphosphate phosphatase"/>
    <property type="match status" value="1"/>
</dbReference>
<dbReference type="NCBIfam" id="TIGR01662">
    <property type="entry name" value="HAD-SF-IIIA"/>
    <property type="match status" value="1"/>
</dbReference>
<dbReference type="AlphaFoldDB" id="A0A5M8FUK0"/>
<evidence type="ECO:0000256" key="14">
    <source>
        <dbReference type="PIRNR" id="PIRNR004682"/>
    </source>
</evidence>
<evidence type="ECO:0000256" key="10">
    <source>
        <dbReference type="ARBA" id="ARBA00022833"/>
    </source>
</evidence>
<gene>
    <name evidence="18" type="primary">gmhB</name>
    <name evidence="18" type="ORF">F2Q65_01605</name>
</gene>
<evidence type="ECO:0000256" key="3">
    <source>
        <dbReference type="ARBA" id="ARBA00001947"/>
    </source>
</evidence>
<dbReference type="InterPro" id="IPR004446">
    <property type="entry name" value="Heptose_bisP_phosphatase"/>
</dbReference>
<dbReference type="Gene3D" id="3.40.50.1000">
    <property type="entry name" value="HAD superfamily/HAD-like"/>
    <property type="match status" value="1"/>
</dbReference>
<organism evidence="18 19">
    <name type="scientific">Thiohalocapsa marina</name>
    <dbReference type="NCBI Taxonomy" id="424902"/>
    <lineage>
        <taxon>Bacteria</taxon>
        <taxon>Pseudomonadati</taxon>
        <taxon>Pseudomonadota</taxon>
        <taxon>Gammaproteobacteria</taxon>
        <taxon>Chromatiales</taxon>
        <taxon>Chromatiaceae</taxon>
        <taxon>Thiohalocapsa</taxon>
    </lineage>
</organism>
<dbReference type="GO" id="GO:0005737">
    <property type="term" value="C:cytoplasm"/>
    <property type="evidence" value="ECO:0007669"/>
    <property type="project" value="UniProtKB-SubCell"/>
</dbReference>
<feature type="active site" description="Nucleophile" evidence="15">
    <location>
        <position position="5"/>
    </location>
</feature>
<feature type="binding site" evidence="17">
    <location>
        <position position="95"/>
    </location>
    <ligand>
        <name>Zn(2+)</name>
        <dbReference type="ChEBI" id="CHEBI:29105"/>
    </ligand>
</feature>
<dbReference type="Pfam" id="PF13242">
    <property type="entry name" value="Hydrolase_like"/>
    <property type="match status" value="1"/>
</dbReference>
<dbReference type="PANTHER" id="PTHR42891:SF1">
    <property type="entry name" value="D-GLYCERO-BETA-D-MANNO-HEPTOSE-1,7-BISPHOSPHATE 7-PHOSPHATASE"/>
    <property type="match status" value="1"/>
</dbReference>
<dbReference type="InterPro" id="IPR036412">
    <property type="entry name" value="HAD-like_sf"/>
</dbReference>
<keyword evidence="9 14" id="KW-0378">Hydrolase</keyword>
<feature type="site" description="Stabilizes the phosphoryl group" evidence="16">
    <location>
        <position position="48"/>
    </location>
</feature>
<feature type="binding site" evidence="17">
    <location>
        <position position="124"/>
    </location>
    <ligand>
        <name>Mg(2+)</name>
        <dbReference type="ChEBI" id="CHEBI:18420"/>
    </ligand>
</feature>
<evidence type="ECO:0000313" key="19">
    <source>
        <dbReference type="Proteomes" id="UP000322981"/>
    </source>
</evidence>
<dbReference type="PANTHER" id="PTHR42891">
    <property type="entry name" value="D-GLYCERO-BETA-D-MANNO-HEPTOSE-1,7-BISPHOSPHATE 7-PHOSPHATASE"/>
    <property type="match status" value="1"/>
</dbReference>
<feature type="binding site" evidence="17">
    <location>
        <position position="87"/>
    </location>
    <ligand>
        <name>Zn(2+)</name>
        <dbReference type="ChEBI" id="CHEBI:29105"/>
    </ligand>
</feature>
<dbReference type="NCBIfam" id="NF006506">
    <property type="entry name" value="PRK08942.1"/>
    <property type="match status" value="1"/>
</dbReference>
<dbReference type="EMBL" id="VWXX01000002">
    <property type="protein sequence ID" value="KAA6187480.1"/>
    <property type="molecule type" value="Genomic_DNA"/>
</dbReference>
<dbReference type="OrthoDB" id="9788272at2"/>
<comment type="subunit">
    <text evidence="6">Monomer.</text>
</comment>
<evidence type="ECO:0000256" key="16">
    <source>
        <dbReference type="PIRSR" id="PIRSR004682-3"/>
    </source>
</evidence>